<evidence type="ECO:0000256" key="1">
    <source>
        <dbReference type="SAM" id="Coils"/>
    </source>
</evidence>
<gene>
    <name evidence="2" type="ORF">B5F17_07320</name>
</gene>
<protein>
    <submittedName>
        <fullName evidence="2">Uncharacterized protein</fullName>
    </submittedName>
</protein>
<dbReference type="Proteomes" id="UP000195897">
    <property type="component" value="Unassembled WGS sequence"/>
</dbReference>
<dbReference type="AlphaFoldDB" id="A0A1Y4L7S1"/>
<dbReference type="EMBL" id="NFKK01000007">
    <property type="protein sequence ID" value="OUP52785.1"/>
    <property type="molecule type" value="Genomic_DNA"/>
</dbReference>
<feature type="coiled-coil region" evidence="1">
    <location>
        <begin position="14"/>
        <end position="41"/>
    </location>
</feature>
<reference evidence="3" key="1">
    <citation type="submission" date="2017-04" db="EMBL/GenBank/DDBJ databases">
        <title>Function of individual gut microbiota members based on whole genome sequencing of pure cultures obtained from chicken caecum.</title>
        <authorList>
            <person name="Medvecky M."/>
            <person name="Cejkova D."/>
            <person name="Polansky O."/>
            <person name="Karasova D."/>
            <person name="Kubasova T."/>
            <person name="Cizek A."/>
            <person name="Rychlik I."/>
        </authorList>
    </citation>
    <scope>NUCLEOTIDE SEQUENCE [LARGE SCALE GENOMIC DNA]</scope>
    <source>
        <strain evidence="3">An180</strain>
    </source>
</reference>
<evidence type="ECO:0000313" key="3">
    <source>
        <dbReference type="Proteomes" id="UP000195897"/>
    </source>
</evidence>
<organism evidence="2 3">
    <name type="scientific">Butyricicoccus pullicaecorum</name>
    <dbReference type="NCBI Taxonomy" id="501571"/>
    <lineage>
        <taxon>Bacteria</taxon>
        <taxon>Bacillati</taxon>
        <taxon>Bacillota</taxon>
        <taxon>Clostridia</taxon>
        <taxon>Eubacteriales</taxon>
        <taxon>Butyricicoccaceae</taxon>
        <taxon>Butyricicoccus</taxon>
    </lineage>
</organism>
<proteinExistence type="predicted"/>
<name>A0A1Y4L7S1_9FIRM</name>
<evidence type="ECO:0000313" key="2">
    <source>
        <dbReference type="EMBL" id="OUP52785.1"/>
    </source>
</evidence>
<keyword evidence="1" id="KW-0175">Coiled coil</keyword>
<comment type="caution">
    <text evidence="2">The sequence shown here is derived from an EMBL/GenBank/DDBJ whole genome shotgun (WGS) entry which is preliminary data.</text>
</comment>
<sequence>MEEMIMYVNLRLDDAEIEKSMERIKSLMDEAQQELMRLRSRVGFVVETVEVKKESADSPN</sequence>
<accession>A0A1Y4L7S1</accession>